<name>A0A3B0S2H4_9ZZZZ</name>
<keyword evidence="1" id="KW-1133">Transmembrane helix</keyword>
<evidence type="ECO:0000256" key="1">
    <source>
        <dbReference type="SAM" id="Phobius"/>
    </source>
</evidence>
<organism evidence="3">
    <name type="scientific">hydrothermal vent metagenome</name>
    <dbReference type="NCBI Taxonomy" id="652676"/>
    <lineage>
        <taxon>unclassified sequences</taxon>
        <taxon>metagenomes</taxon>
        <taxon>ecological metagenomes</taxon>
    </lineage>
</organism>
<feature type="transmembrane region" description="Helical" evidence="1">
    <location>
        <begin position="106"/>
        <end position="128"/>
    </location>
</feature>
<sequence>MDKISKETGETGWKTSAFAAILMVAIVGMSFGLGVPLLSMNLELMTGSGLAIGINVLSAALSTVAVAPFAPKILARFPVRPLLIFCLLLAAFSFVFYRLFENVGLWLIMRFVSGLAITVLFIASETWISQLTPEHLRARMLSVYSVALAAGFGLGGLLVAWLGIAGWVPFLAGALICALGVLPLLLPGPQLLPPDLDETSPRVILSYFGKAPRIMLAGLAFGAIETAATHFSPIWALRAGMEQADAIRLIAVGAVGVIALQFPIGWLGDKMDRHKLLLICGLATLVAPLAMWMTIGISTLAVYSIFFVYVGMGEGIYILALVLIGQKFSKKEMAAATAALILMYGLGSMVS</sequence>
<dbReference type="EMBL" id="UOEE01000289">
    <property type="protein sequence ID" value="VAW00161.1"/>
    <property type="molecule type" value="Genomic_DNA"/>
</dbReference>
<feature type="transmembrane region" description="Helical" evidence="1">
    <location>
        <begin position="82"/>
        <end position="100"/>
    </location>
</feature>
<dbReference type="CDD" id="cd17477">
    <property type="entry name" value="MFS_YcaD_like"/>
    <property type="match status" value="1"/>
</dbReference>
<proteinExistence type="predicted"/>
<accession>A0A3B0S2H4</accession>
<feature type="transmembrane region" description="Helical" evidence="1">
    <location>
        <begin position="246"/>
        <end position="264"/>
    </location>
</feature>
<dbReference type="AlphaFoldDB" id="A0A3B0S2H4"/>
<dbReference type="InterPro" id="IPR036259">
    <property type="entry name" value="MFS_trans_sf"/>
</dbReference>
<dbReference type="InterPro" id="IPR011701">
    <property type="entry name" value="MFS"/>
</dbReference>
<reference evidence="3" key="1">
    <citation type="submission" date="2018-06" db="EMBL/GenBank/DDBJ databases">
        <authorList>
            <person name="Zhirakovskaya E."/>
        </authorList>
    </citation>
    <scope>NUCLEOTIDE SEQUENCE</scope>
</reference>
<dbReference type="Gene3D" id="1.20.1250.20">
    <property type="entry name" value="MFS general substrate transporter like domains"/>
    <property type="match status" value="2"/>
</dbReference>
<feature type="transmembrane region" description="Helical" evidence="1">
    <location>
        <begin position="140"/>
        <end position="161"/>
    </location>
</feature>
<feature type="transmembrane region" description="Helical" evidence="1">
    <location>
        <begin position="167"/>
        <end position="186"/>
    </location>
</feature>
<dbReference type="InterPro" id="IPR020846">
    <property type="entry name" value="MFS_dom"/>
</dbReference>
<dbReference type="InterPro" id="IPR047200">
    <property type="entry name" value="MFS_YcaD-like"/>
</dbReference>
<dbReference type="Pfam" id="PF07690">
    <property type="entry name" value="MFS_1"/>
    <property type="match status" value="1"/>
</dbReference>
<feature type="transmembrane region" description="Helical" evidence="1">
    <location>
        <begin position="50"/>
        <end position="70"/>
    </location>
</feature>
<keyword evidence="1" id="KW-0812">Transmembrane</keyword>
<dbReference type="SUPFAM" id="SSF103473">
    <property type="entry name" value="MFS general substrate transporter"/>
    <property type="match status" value="1"/>
</dbReference>
<feature type="non-terminal residue" evidence="3">
    <location>
        <position position="351"/>
    </location>
</feature>
<evidence type="ECO:0000313" key="3">
    <source>
        <dbReference type="EMBL" id="VAW00161.1"/>
    </source>
</evidence>
<feature type="transmembrane region" description="Helical" evidence="1">
    <location>
        <begin position="12"/>
        <end position="38"/>
    </location>
</feature>
<keyword evidence="1" id="KW-0472">Membrane</keyword>
<dbReference type="GO" id="GO:0005886">
    <property type="term" value="C:plasma membrane"/>
    <property type="evidence" value="ECO:0007669"/>
    <property type="project" value="TreeGrafter"/>
</dbReference>
<feature type="transmembrane region" description="Helical" evidence="1">
    <location>
        <begin position="301"/>
        <end position="324"/>
    </location>
</feature>
<feature type="transmembrane region" description="Helical" evidence="1">
    <location>
        <begin position="214"/>
        <end position="234"/>
    </location>
</feature>
<feature type="domain" description="Major facilitator superfamily (MFS) profile" evidence="2">
    <location>
        <begin position="1"/>
        <end position="351"/>
    </location>
</feature>
<gene>
    <name evidence="3" type="ORF">MNBD_ALPHA06-337</name>
</gene>
<evidence type="ECO:0000259" key="2">
    <source>
        <dbReference type="PROSITE" id="PS50850"/>
    </source>
</evidence>
<dbReference type="GO" id="GO:0022857">
    <property type="term" value="F:transmembrane transporter activity"/>
    <property type="evidence" value="ECO:0007669"/>
    <property type="project" value="InterPro"/>
</dbReference>
<dbReference type="PROSITE" id="PS50850">
    <property type="entry name" value="MFS"/>
    <property type="match status" value="1"/>
</dbReference>
<feature type="transmembrane region" description="Helical" evidence="1">
    <location>
        <begin position="276"/>
        <end position="295"/>
    </location>
</feature>
<dbReference type="PANTHER" id="PTHR23521">
    <property type="entry name" value="TRANSPORTER MFS SUPERFAMILY"/>
    <property type="match status" value="1"/>
</dbReference>
<dbReference type="PANTHER" id="PTHR23521:SF3">
    <property type="entry name" value="MFS TRANSPORTER"/>
    <property type="match status" value="1"/>
</dbReference>
<protein>
    <submittedName>
        <fullName evidence="3">Uncharacterized MFS-type transporter</fullName>
    </submittedName>
</protein>